<gene>
    <name evidence="4" type="ORF">CAMP_LOCUS2668</name>
</gene>
<reference evidence="4" key="1">
    <citation type="submission" date="2022-11" db="EMBL/GenBank/DDBJ databases">
        <authorList>
            <person name="Kikuchi T."/>
        </authorList>
    </citation>
    <scope>NUCLEOTIDE SEQUENCE</scope>
    <source>
        <strain evidence="4">PS1010</strain>
    </source>
</reference>
<name>A0A9P1I9E1_9PELO</name>
<feature type="compositionally biased region" description="Low complexity" evidence="1">
    <location>
        <begin position="783"/>
        <end position="792"/>
    </location>
</feature>
<sequence length="792" mass="87950">MIGTLNDWTLGLENREQVDIIYFDYSKAFDKVKIGECFSTKKLCSSGVPQGGVLSPLLFAIFVNDLPSYIPQEIKIKQFADDVKIYSIIKNLQSSELLQRAINQIILWSSENQLTLNETKTIVTTVAIPMNYLYYDAKNLQSGEKINADLLPIKTSDGKKYKTCSKNADCDESSYCGHAINFAVNRKFAGVCEYDQDNYCSGIADCNQKEHCLIRDLDWLHVEPRIQFCYLKPAATIEKITDIQIQIRAKSTAFKICDGDADCQLGDDIGYCYKGDMGQGKKKWTIYQKDPNSTVNLEKPGFRVHKSGICMEAKPISFTLYPQFKKLSDADQLGSKGLRFMAVGWGRKNYIYRDEMITCGLNGNCAEDQFCDRIYHPQLGFDDNNKYCFKKPAVPADANSPVQFTAPGLLLGLVACDETFDCRKHGTDGNSFCRQLGRNQWKYARFDNGTVRMFSGLCMEGLVCTKPNQFGENFKWKAGGIAKNQKCTTNSECEGGGNTKDGENAKEVFENICIRNKPFNLLASCCYRQTKKCAGNNSKVIFPEKRCGNNAECYGSRDAKLRDKWCDLSSNQCCQNASPDAFCPDGQVPLYAEAECEDAESGTCGKHAVCKFGHCCAKASIANGKVVKPEFSYITSQPCTPGSLPSQFSAGYCDPKSKKIVIIGLKSPKGIPLKKSPETPKLCQKDTDCSSDNSVLCLRENSKDPEAYCYLDPLNEPDDGEKSIITIIIIIIGVILVIALGGIGGVLYYLRRKRKAAKKEEKTVVNKARSKPKSISKSKTSSKSKNSQDFGA</sequence>
<keyword evidence="5" id="KW-1185">Reference proteome</keyword>
<dbReference type="Proteomes" id="UP001152747">
    <property type="component" value="Unassembled WGS sequence"/>
</dbReference>
<dbReference type="PROSITE" id="PS50878">
    <property type="entry name" value="RT_POL"/>
    <property type="match status" value="1"/>
</dbReference>
<dbReference type="Pfam" id="PF01666">
    <property type="entry name" value="DX"/>
    <property type="match status" value="1"/>
</dbReference>
<evidence type="ECO:0000259" key="3">
    <source>
        <dbReference type="PROSITE" id="PS50878"/>
    </source>
</evidence>
<feature type="transmembrane region" description="Helical" evidence="2">
    <location>
        <begin position="724"/>
        <end position="750"/>
    </location>
</feature>
<dbReference type="InterPro" id="IPR000477">
    <property type="entry name" value="RT_dom"/>
</dbReference>
<accession>A0A9P1I9E1</accession>
<feature type="region of interest" description="Disordered" evidence="1">
    <location>
        <begin position="755"/>
        <end position="792"/>
    </location>
</feature>
<keyword evidence="2" id="KW-0812">Transmembrane</keyword>
<keyword evidence="2" id="KW-1133">Transmembrane helix</keyword>
<dbReference type="AlphaFoldDB" id="A0A9P1I9E1"/>
<evidence type="ECO:0000313" key="5">
    <source>
        <dbReference type="Proteomes" id="UP001152747"/>
    </source>
</evidence>
<evidence type="ECO:0000256" key="2">
    <source>
        <dbReference type="SAM" id="Phobius"/>
    </source>
</evidence>
<evidence type="ECO:0000256" key="1">
    <source>
        <dbReference type="SAM" id="MobiDB-lite"/>
    </source>
</evidence>
<comment type="caution">
    <text evidence="4">The sequence shown here is derived from an EMBL/GenBank/DDBJ whole genome shotgun (WGS) entry which is preliminary data.</text>
</comment>
<dbReference type="OrthoDB" id="5865536at2759"/>
<proteinExistence type="predicted"/>
<organism evidence="4 5">
    <name type="scientific">Caenorhabditis angaria</name>
    <dbReference type="NCBI Taxonomy" id="860376"/>
    <lineage>
        <taxon>Eukaryota</taxon>
        <taxon>Metazoa</taxon>
        <taxon>Ecdysozoa</taxon>
        <taxon>Nematoda</taxon>
        <taxon>Chromadorea</taxon>
        <taxon>Rhabditida</taxon>
        <taxon>Rhabditina</taxon>
        <taxon>Rhabditomorpha</taxon>
        <taxon>Rhabditoidea</taxon>
        <taxon>Rhabditidae</taxon>
        <taxon>Peloderinae</taxon>
        <taxon>Caenorhabditis</taxon>
    </lineage>
</organism>
<evidence type="ECO:0000313" key="4">
    <source>
        <dbReference type="EMBL" id="CAI5440031.1"/>
    </source>
</evidence>
<keyword evidence="2" id="KW-0472">Membrane</keyword>
<dbReference type="SUPFAM" id="SSF56672">
    <property type="entry name" value="DNA/RNA polymerases"/>
    <property type="match status" value="1"/>
</dbReference>
<feature type="domain" description="Reverse transcriptase" evidence="3">
    <location>
        <begin position="1"/>
        <end position="137"/>
    </location>
</feature>
<dbReference type="Pfam" id="PF00078">
    <property type="entry name" value="RVT_1"/>
    <property type="match status" value="1"/>
</dbReference>
<dbReference type="InterPro" id="IPR002593">
    <property type="entry name" value="DX"/>
</dbReference>
<dbReference type="EMBL" id="CANHGI010000001">
    <property type="protein sequence ID" value="CAI5440031.1"/>
    <property type="molecule type" value="Genomic_DNA"/>
</dbReference>
<feature type="compositionally biased region" description="Basic residues" evidence="1">
    <location>
        <begin position="768"/>
        <end position="782"/>
    </location>
</feature>
<protein>
    <recommendedName>
        <fullName evidence="3">Reverse transcriptase domain-containing protein</fullName>
    </recommendedName>
</protein>
<dbReference type="PANTHER" id="PTHR36157">
    <property type="entry name" value="PROTEIN CBG12671-RELATED"/>
    <property type="match status" value="1"/>
</dbReference>
<dbReference type="InterPro" id="IPR043502">
    <property type="entry name" value="DNA/RNA_pol_sf"/>
</dbReference>